<evidence type="ECO:0000313" key="3">
    <source>
        <dbReference type="EMBL" id="WVZ22981.1"/>
    </source>
</evidence>
<dbReference type="InterPro" id="IPR043502">
    <property type="entry name" value="DNA/RNA_pol_sf"/>
</dbReference>
<evidence type="ECO:0000256" key="1">
    <source>
        <dbReference type="SAM" id="MobiDB-lite"/>
    </source>
</evidence>
<dbReference type="AlphaFoldDB" id="A0AAQ3SBL2"/>
<evidence type="ECO:0000259" key="2">
    <source>
        <dbReference type="Pfam" id="PF07727"/>
    </source>
</evidence>
<evidence type="ECO:0000313" key="4">
    <source>
        <dbReference type="Proteomes" id="UP001374535"/>
    </source>
</evidence>
<dbReference type="EMBL" id="CP144700">
    <property type="protein sequence ID" value="WVZ22981.1"/>
    <property type="molecule type" value="Genomic_DNA"/>
</dbReference>
<feature type="compositionally biased region" description="Polar residues" evidence="1">
    <location>
        <begin position="49"/>
        <end position="69"/>
    </location>
</feature>
<name>A0AAQ3SBL2_VIGMU</name>
<dbReference type="InterPro" id="IPR013103">
    <property type="entry name" value="RVT_2"/>
</dbReference>
<accession>A0AAQ3SBL2</accession>
<protein>
    <recommendedName>
        <fullName evidence="2">Reverse transcriptase Ty1/copia-type domain-containing protein</fullName>
    </recommendedName>
</protein>
<proteinExistence type="predicted"/>
<feature type="compositionally biased region" description="Polar residues" evidence="1">
    <location>
        <begin position="9"/>
        <end position="26"/>
    </location>
</feature>
<dbReference type="Proteomes" id="UP001374535">
    <property type="component" value="Chromosome 1"/>
</dbReference>
<gene>
    <name evidence="3" type="ORF">V8G54_001525</name>
</gene>
<feature type="domain" description="Reverse transcriptase Ty1/copia-type" evidence="2">
    <location>
        <begin position="111"/>
        <end position="280"/>
    </location>
</feature>
<dbReference type="SUPFAM" id="SSF56672">
    <property type="entry name" value="DNA/RNA polymerases"/>
    <property type="match status" value="1"/>
</dbReference>
<reference evidence="3 4" key="1">
    <citation type="journal article" date="2023" name="Life. Sci Alliance">
        <title>Evolutionary insights into 3D genome organization and epigenetic landscape of Vigna mungo.</title>
        <authorList>
            <person name="Junaid A."/>
            <person name="Singh B."/>
            <person name="Bhatia S."/>
        </authorList>
    </citation>
    <scope>NUCLEOTIDE SEQUENCE [LARGE SCALE GENOMIC DNA]</scope>
    <source>
        <strain evidence="3">Urdbean</strain>
    </source>
</reference>
<sequence length="281" mass="32160">MSVLLPNYSVGTTTNNNLEPDNNTTSHQEEITSDGPANNGTNEGDLGESFTNTSRESQEEGSTSANSPKQPYIGLTKVREDDKESRNIKEALIKPERKEAMDAKFKALMFNQTWTLIPFKAQENIIDSKWVFKTKYKAYGSIKRRKARLVARGFQQTTDINFDEMVKSSFVRIILSIAVHFNWDIRQLDINNAFLNGNLKERVFMHQPEGYIDSTKLNHICRLSKAIYGLKHAPRASFDRLRDTLLNWGFQNTKSDSSLFILRGINHTMFLLIYVDDIIVI</sequence>
<dbReference type="Pfam" id="PF07727">
    <property type="entry name" value="RVT_2"/>
    <property type="match status" value="1"/>
</dbReference>
<feature type="region of interest" description="Disordered" evidence="1">
    <location>
        <begin position="1"/>
        <end position="75"/>
    </location>
</feature>
<organism evidence="3 4">
    <name type="scientific">Vigna mungo</name>
    <name type="common">Black gram</name>
    <name type="synonym">Phaseolus mungo</name>
    <dbReference type="NCBI Taxonomy" id="3915"/>
    <lineage>
        <taxon>Eukaryota</taxon>
        <taxon>Viridiplantae</taxon>
        <taxon>Streptophyta</taxon>
        <taxon>Embryophyta</taxon>
        <taxon>Tracheophyta</taxon>
        <taxon>Spermatophyta</taxon>
        <taxon>Magnoliopsida</taxon>
        <taxon>eudicotyledons</taxon>
        <taxon>Gunneridae</taxon>
        <taxon>Pentapetalae</taxon>
        <taxon>rosids</taxon>
        <taxon>fabids</taxon>
        <taxon>Fabales</taxon>
        <taxon>Fabaceae</taxon>
        <taxon>Papilionoideae</taxon>
        <taxon>50 kb inversion clade</taxon>
        <taxon>NPAAA clade</taxon>
        <taxon>indigoferoid/millettioid clade</taxon>
        <taxon>Phaseoleae</taxon>
        <taxon>Vigna</taxon>
    </lineage>
</organism>
<keyword evidence="4" id="KW-1185">Reference proteome</keyword>